<dbReference type="RefSeq" id="WP_410556079.1">
    <property type="nucleotide sequence ID" value="NZ_JAXCGB010000005.1"/>
</dbReference>
<dbReference type="Gene3D" id="3.40.50.12780">
    <property type="entry name" value="N-terminal domain of ligase-like"/>
    <property type="match status" value="1"/>
</dbReference>
<dbReference type="EMBL" id="BAAATD010000009">
    <property type="protein sequence ID" value="GAA2617923.1"/>
    <property type="molecule type" value="Genomic_DNA"/>
</dbReference>
<feature type="region of interest" description="Disordered" evidence="1">
    <location>
        <begin position="110"/>
        <end position="133"/>
    </location>
</feature>
<reference evidence="3" key="1">
    <citation type="journal article" date="2019" name="Int. J. Syst. Evol. Microbiol.">
        <title>The Global Catalogue of Microorganisms (GCM) 10K type strain sequencing project: providing services to taxonomists for standard genome sequencing and annotation.</title>
        <authorList>
            <consortium name="The Broad Institute Genomics Platform"/>
            <consortium name="The Broad Institute Genome Sequencing Center for Infectious Disease"/>
            <person name="Wu L."/>
            <person name="Ma J."/>
        </authorList>
    </citation>
    <scope>NUCLEOTIDE SEQUENCE [LARGE SCALE GENOMIC DNA]</scope>
    <source>
        <strain evidence="3">JCM 6833</strain>
    </source>
</reference>
<evidence type="ECO:0000256" key="1">
    <source>
        <dbReference type="SAM" id="MobiDB-lite"/>
    </source>
</evidence>
<organism evidence="2 3">
    <name type="scientific">Actinomadura fulvescens</name>
    <dbReference type="NCBI Taxonomy" id="46160"/>
    <lineage>
        <taxon>Bacteria</taxon>
        <taxon>Bacillati</taxon>
        <taxon>Actinomycetota</taxon>
        <taxon>Actinomycetes</taxon>
        <taxon>Streptosporangiales</taxon>
        <taxon>Thermomonosporaceae</taxon>
        <taxon>Actinomadura</taxon>
    </lineage>
</organism>
<gene>
    <name evidence="2" type="ORF">GCM10010411_61610</name>
</gene>
<accession>A0ABP6CI72</accession>
<evidence type="ECO:0000313" key="3">
    <source>
        <dbReference type="Proteomes" id="UP001501509"/>
    </source>
</evidence>
<name>A0ABP6CI72_9ACTN</name>
<protein>
    <submittedName>
        <fullName evidence="2">Uncharacterized protein</fullName>
    </submittedName>
</protein>
<dbReference type="PANTHER" id="PTHR42921">
    <property type="entry name" value="ACETOACETYL-COA SYNTHETASE"/>
    <property type="match status" value="1"/>
</dbReference>
<dbReference type="SUPFAM" id="SSF56801">
    <property type="entry name" value="Acetyl-CoA synthetase-like"/>
    <property type="match status" value="1"/>
</dbReference>
<dbReference type="Proteomes" id="UP001501509">
    <property type="component" value="Unassembled WGS sequence"/>
</dbReference>
<comment type="caution">
    <text evidence="2">The sequence shown here is derived from an EMBL/GenBank/DDBJ whole genome shotgun (WGS) entry which is preliminary data.</text>
</comment>
<proteinExistence type="predicted"/>
<evidence type="ECO:0000313" key="2">
    <source>
        <dbReference type="EMBL" id="GAA2617923.1"/>
    </source>
</evidence>
<keyword evidence="3" id="KW-1185">Reference proteome</keyword>
<sequence>MVTALLPSMSLCSWGDLDGERYRDAYFGAYPGVWRHGDWIAMTGRGTVIMRGRSDFTLNRRGVRLGSAEIYQALDRVREFDRRTGRGVDEPDGGCWMPLFVAGVSTPPAAGAGQGWHSHPRLAPARAGRNRCD</sequence>
<dbReference type="PANTHER" id="PTHR42921:SF1">
    <property type="entry name" value="ACETOACETYL-COA SYNTHETASE"/>
    <property type="match status" value="1"/>
</dbReference>
<dbReference type="InterPro" id="IPR042099">
    <property type="entry name" value="ANL_N_sf"/>
</dbReference>